<dbReference type="EMBL" id="KJ019048">
    <property type="protein sequence ID" value="AIX19147.1"/>
    <property type="molecule type" value="Genomic_DNA"/>
</dbReference>
<evidence type="ECO:0000313" key="17">
    <source>
        <dbReference type="EMBL" id="AIX25120.1"/>
    </source>
</evidence>
<dbReference type="Proteomes" id="UP000185383">
    <property type="component" value="Segment"/>
</dbReference>
<evidence type="ECO:0000313" key="20">
    <source>
        <dbReference type="EMBL" id="AIX26203.1"/>
    </source>
</evidence>
<dbReference type="EMBL" id="KJ019028">
    <property type="protein sequence ID" value="AIX14736.1"/>
    <property type="molecule type" value="Genomic_DNA"/>
</dbReference>
<dbReference type="Proteomes" id="UP000185346">
    <property type="component" value="Segment"/>
</dbReference>
<dbReference type="EMBL" id="KJ019165">
    <property type="protein sequence ID" value="AIX47040.1"/>
    <property type="molecule type" value="Genomic_DNA"/>
</dbReference>
<dbReference type="Proteomes" id="UP000185378">
    <property type="component" value="Segment"/>
</dbReference>
<evidence type="ECO:0000313" key="32">
    <source>
        <dbReference type="EMBL" id="AIX37688.1"/>
    </source>
</evidence>
<dbReference type="EMBL" id="KJ019127">
    <property type="protein sequence ID" value="AIX37906.1"/>
    <property type="molecule type" value="Genomic_DNA"/>
</dbReference>
<dbReference type="EMBL" id="KJ019162">
    <property type="protein sequence ID" value="AIX46398.1"/>
    <property type="molecule type" value="Genomic_DNA"/>
</dbReference>
<dbReference type="Proteomes" id="UP000185375">
    <property type="component" value="Segment"/>
</dbReference>
<dbReference type="EMBL" id="KJ019057">
    <property type="protein sequence ID" value="AIX21229.1"/>
    <property type="molecule type" value="Genomic_DNA"/>
</dbReference>
<dbReference type="EMBL" id="KJ019115">
    <property type="protein sequence ID" value="AIX35247.1"/>
    <property type="molecule type" value="Genomic_DNA"/>
</dbReference>
<dbReference type="Proteomes" id="UP000185352">
    <property type="component" value="Segment"/>
</dbReference>
<evidence type="ECO:0000313" key="31">
    <source>
        <dbReference type="EMBL" id="AIX37470.1"/>
    </source>
</evidence>
<dbReference type="EMBL" id="KJ019160">
    <property type="protein sequence ID" value="AIX45961.1"/>
    <property type="molecule type" value="Genomic_DNA"/>
</dbReference>
<dbReference type="EMBL" id="KJ019031">
    <property type="protein sequence ID" value="AIX15382.1"/>
    <property type="molecule type" value="Genomic_DNA"/>
</dbReference>
<dbReference type="Proteomes" id="UP000185367">
    <property type="component" value="Segment"/>
</dbReference>
<dbReference type="Proteomes" id="UP000185374">
    <property type="component" value="Segment"/>
</dbReference>
<dbReference type="EMBL" id="KJ019164">
    <property type="protein sequence ID" value="AIX46823.1"/>
    <property type="molecule type" value="Genomic_DNA"/>
</dbReference>
<dbReference type="EMBL" id="KJ019032">
    <property type="protein sequence ID" value="AIX15600.1"/>
    <property type="molecule type" value="Genomic_DNA"/>
</dbReference>
<dbReference type="Proteomes" id="UP000185354">
    <property type="component" value="Segment"/>
</dbReference>
<dbReference type="Proteomes" id="UP000185347">
    <property type="component" value="Segment"/>
</dbReference>
<organism evidence="3 46">
    <name type="scientific">Synechococcus phage ACG-2014d</name>
    <dbReference type="NCBI Taxonomy" id="1493509"/>
    <lineage>
        <taxon>Viruses</taxon>
        <taxon>Duplodnaviria</taxon>
        <taxon>Heunggongvirae</taxon>
        <taxon>Uroviricota</taxon>
        <taxon>Caudoviricetes</taxon>
        <taxon>Pantevenvirales</taxon>
        <taxon>Kyanoviridae</taxon>
        <taxon>Lowelvirus</taxon>
        <taxon>Lowelvirus tuscon4d</taxon>
    </lineage>
</organism>
<dbReference type="Proteomes" id="UP000033003">
    <property type="component" value="Segment"/>
</dbReference>
<dbReference type="Proteomes" id="UP000185370">
    <property type="component" value="Segment"/>
</dbReference>
<evidence type="ECO:0000313" key="1">
    <source>
        <dbReference type="EMBL" id="AIX14736.1"/>
    </source>
</evidence>
<evidence type="ECO:0000313" key="24">
    <source>
        <dbReference type="EMBL" id="AIX34823.1"/>
    </source>
</evidence>
<dbReference type="EMBL" id="KJ019083">
    <property type="protein sequence ID" value="AIX27057.1"/>
    <property type="molecule type" value="Genomic_DNA"/>
</dbReference>
<evidence type="ECO:0000313" key="43">
    <source>
        <dbReference type="Proteomes" id="UP000033003"/>
    </source>
</evidence>
<dbReference type="Proteomes" id="UP000185357">
    <property type="component" value="Segment"/>
</dbReference>
<evidence type="ECO:0000313" key="39">
    <source>
        <dbReference type="EMBL" id="AIX45961.1"/>
    </source>
</evidence>
<dbReference type="EMBL" id="KJ019050">
    <property type="protein sequence ID" value="AIX19581.1"/>
    <property type="molecule type" value="Genomic_DNA"/>
</dbReference>
<dbReference type="EMBL" id="KJ019131">
    <property type="protein sequence ID" value="AIX38775.1"/>
    <property type="molecule type" value="Genomic_DNA"/>
</dbReference>
<dbReference type="EMBL" id="KJ019120">
    <property type="protein sequence ID" value="AIX36326.1"/>
    <property type="molecule type" value="Genomic_DNA"/>
</dbReference>
<dbReference type="Proteomes" id="UP000185376">
    <property type="component" value="Segment"/>
</dbReference>
<evidence type="ECO:0000313" key="8">
    <source>
        <dbReference type="EMBL" id="AIX18928.1"/>
    </source>
</evidence>
<evidence type="ECO:0000313" key="34">
    <source>
        <dbReference type="EMBL" id="AIX38339.1"/>
    </source>
</evidence>
<dbReference type="EMBL" id="KJ019034">
    <property type="protein sequence ID" value="AIX16030.1"/>
    <property type="molecule type" value="Genomic_DNA"/>
</dbReference>
<dbReference type="Proteomes" id="UP000185360">
    <property type="component" value="Genome"/>
</dbReference>
<dbReference type="EMBL" id="KJ019126">
    <property type="protein sequence ID" value="AIX37688.1"/>
    <property type="molecule type" value="Genomic_DNA"/>
</dbReference>
<reference evidence="43 44" key="1">
    <citation type="submission" date="2013-12" db="EMBL/GenBank/DDBJ databases">
        <title>Ecological redundancy of diverse viral populations within a natural community.</title>
        <authorList>
            <person name="Gregory A.C."/>
            <person name="LaButti K."/>
            <person name="Copeland A."/>
            <person name="Woyke T."/>
            <person name="Sullivan M.B."/>
        </authorList>
    </citation>
    <scope>NUCLEOTIDE SEQUENCE [LARGE SCALE GENOMIC DNA]</scope>
    <source>
        <strain evidence="36">Syn7803C102</strain>
        <strain evidence="37">Syn7803C108</strain>
        <strain evidence="38">Syn7803C109</strain>
        <strain evidence="39">Syn7803C35</strain>
        <strain evidence="40">Syn7803C37</strain>
        <strain evidence="41">Syn7803C39</strain>
        <strain evidence="42">Syn7803C40</strain>
        <strain evidence="1">Syn7803C45</strain>
        <strain evidence="2">Syn7803C46</strain>
        <strain evidence="3">Syn7803C48</strain>
        <strain evidence="4">Syn7803C49</strain>
        <strain evidence="5">Syn7803C54</strain>
        <strain evidence="6">Syn7803C55</strain>
        <strain evidence="7">Syn7803C57</strain>
        <strain evidence="8">Syn7803C73</strain>
        <strain evidence="9">Syn7803C75</strain>
        <strain evidence="10">Syn7803C77</strain>
        <strain evidence="11">Syn7803C88</strain>
        <strain evidence="12">Syn7803C89</strain>
        <strain evidence="13">Syn7803C93</strain>
        <strain evidence="14">Syn7803US104</strain>
        <strain evidence="15">Syn7803US108</strain>
        <strain evidence="16">Syn7803US109</strain>
        <strain evidence="17">Syn7803US110</strain>
        <strain evidence="18">Syn7803US111</strain>
        <strain evidence="19">Syn7803US114</strain>
        <strain evidence="20">Syn7803US115</strain>
        <strain evidence="21">Syn7803US116</strain>
        <strain evidence="22">Syn7803US122</strain>
        <strain evidence="24">Syn7803US5</strain>
        <strain evidence="23">Syn7803US59</strain>
        <strain evidence="25">Syn7803US61</strain>
        <strain evidence="26">Syn7803US63</strain>
        <strain evidence="27">Syn7803US64</strain>
        <strain evidence="28">Syn7803US65</strain>
        <strain evidence="29">Syn7803US71</strain>
        <strain evidence="30">Syn7803US78</strain>
        <strain evidence="31">Syn7803US82</strain>
        <strain evidence="32">Syn7803US83</strain>
        <strain evidence="33">Syn7803US85</strain>
        <strain evidence="34">Syn7803US89</strain>
        <strain evidence="35">Syn7803US95</strain>
    </source>
</reference>
<evidence type="ECO:0000313" key="26">
    <source>
        <dbReference type="EMBL" id="AIX35669.1"/>
    </source>
</evidence>
<dbReference type="Proteomes" id="UP000185362">
    <property type="component" value="Segment"/>
</dbReference>
<evidence type="ECO:0000313" key="38">
    <source>
        <dbReference type="EMBL" id="AIX40705.1"/>
    </source>
</evidence>
<dbReference type="Proteomes" id="UP000185344">
    <property type="component" value="Segment"/>
</dbReference>
<dbReference type="Proteomes" id="UP000185356">
    <property type="component" value="Segment"/>
</dbReference>
<dbReference type="EMBL" id="KJ019129">
    <property type="protein sequence ID" value="AIX38339.1"/>
    <property type="molecule type" value="Genomic_DNA"/>
</dbReference>
<dbReference type="EMBL" id="KJ019080">
    <property type="protein sequence ID" value="AIX26421.1"/>
    <property type="molecule type" value="Genomic_DNA"/>
</dbReference>
<dbReference type="EMBL" id="KJ019047">
    <property type="protein sequence ID" value="AIX18928.1"/>
    <property type="molecule type" value="Genomic_DNA"/>
</dbReference>
<evidence type="ECO:0000313" key="11">
    <source>
        <dbReference type="EMBL" id="AIX21012.1"/>
    </source>
</evidence>
<dbReference type="EMBL" id="KJ019035">
    <property type="protein sequence ID" value="AIX16246.1"/>
    <property type="molecule type" value="Genomic_DNA"/>
</dbReference>
<dbReference type="Proteomes" id="UP000185379">
    <property type="component" value="Segment"/>
</dbReference>
<dbReference type="Proteomes" id="UP000185371">
    <property type="component" value="Segment"/>
</dbReference>
<name>A0A0E3EN32_9CAUD</name>
<dbReference type="EMBL" id="KJ019140">
    <property type="protein sequence ID" value="AIX40705.1"/>
    <property type="molecule type" value="Genomic_DNA"/>
</dbReference>
<dbReference type="EMBL" id="KJ019036">
    <property type="protein sequence ID" value="AIX16431.1"/>
    <property type="molecule type" value="Genomic_DNA"/>
</dbReference>
<sequence>MIFKHSFSLHPDLKSGLLHSIKYSPGKEFKDSNDSIAKTDYYEKLSIDQKQYLGLLHSNLNSVYEDMMRHYCISDFSLYNGWYQQYNKSDTHGWHIHAMSTLSMVYYIELEDPTDCTEFWIPETRTRFQPDVVEGDIIVFPASIPHRSPPLQSSSRKTIISCNYNIQKINSNCINNGK</sequence>
<protein>
    <submittedName>
        <fullName evidence="3">Uncharacterized protein</fullName>
    </submittedName>
</protein>
<evidence type="ECO:0000313" key="44">
    <source>
        <dbReference type="Proteomes" id="UP000185344"/>
    </source>
</evidence>
<evidence type="ECO:0000313" key="41">
    <source>
        <dbReference type="EMBL" id="AIX46823.1"/>
    </source>
</evidence>
<evidence type="ECO:0000313" key="14">
    <source>
        <dbReference type="EMBL" id="AIX24250.1"/>
    </source>
</evidence>
<evidence type="ECO:0000313" key="28">
    <source>
        <dbReference type="EMBL" id="AIX36108.1"/>
    </source>
</evidence>
<dbReference type="EMBL" id="KJ019119">
    <property type="protein sequence ID" value="AIX36108.1"/>
    <property type="molecule type" value="Genomic_DNA"/>
</dbReference>
<dbReference type="Proteomes" id="UP000185350">
    <property type="component" value="Segment"/>
</dbReference>
<dbReference type="EMBL" id="KJ019125">
    <property type="protein sequence ID" value="AIX37470.1"/>
    <property type="molecule type" value="Genomic_DNA"/>
</dbReference>
<evidence type="ECO:0000313" key="10">
    <source>
        <dbReference type="EMBL" id="AIX19581.1"/>
    </source>
</evidence>
<dbReference type="EMBL" id="KJ019117">
    <property type="protein sequence ID" value="AIX35669.1"/>
    <property type="molecule type" value="Genomic_DNA"/>
</dbReference>
<evidence type="ECO:0000313" key="33">
    <source>
        <dbReference type="EMBL" id="AIX37906.1"/>
    </source>
</evidence>
<dbReference type="Proteomes" id="UP000220606">
    <property type="component" value="Segment"/>
</dbReference>
<dbReference type="Proteomes" id="UP000185366">
    <property type="component" value="Segment"/>
</dbReference>
<dbReference type="EMBL" id="KJ019075">
    <property type="protein sequence ID" value="AIX25339.1"/>
    <property type="molecule type" value="Genomic_DNA"/>
</dbReference>
<evidence type="ECO:0000313" key="18">
    <source>
        <dbReference type="EMBL" id="AIX25339.1"/>
    </source>
</evidence>
<dbReference type="Proteomes" id="UP000185355">
    <property type="component" value="Segment"/>
</dbReference>
<dbReference type="Proteomes" id="UP000185364">
    <property type="component" value="Segment"/>
</dbReference>
<dbReference type="Proteomes" id="UP000185373">
    <property type="component" value="Segment"/>
</dbReference>
<dbReference type="GeneID" id="24171535"/>
<dbReference type="EMBL" id="KJ019074">
    <property type="protein sequence ID" value="AIX25120.1"/>
    <property type="molecule type" value="Genomic_DNA"/>
</dbReference>
<dbReference type="EMBL" id="KJ019062">
    <property type="protein sequence ID" value="AIX22458.1"/>
    <property type="molecule type" value="Genomic_DNA"/>
</dbReference>
<dbReference type="EMBL" id="KJ019121">
    <property type="protein sequence ID" value="AIX36543.1"/>
    <property type="molecule type" value="Genomic_DNA"/>
</dbReference>
<evidence type="ECO:0000313" key="9">
    <source>
        <dbReference type="EMBL" id="AIX19147.1"/>
    </source>
</evidence>
<dbReference type="Gene3D" id="2.60.120.620">
    <property type="entry name" value="q2cbj1_9rhob like domain"/>
    <property type="match status" value="1"/>
</dbReference>
<proteinExistence type="predicted"/>
<evidence type="ECO:0000313" key="16">
    <source>
        <dbReference type="EMBL" id="AIX24903.1"/>
    </source>
</evidence>
<dbReference type="EMBL" id="KJ019118">
    <property type="protein sequence ID" value="AIX35887.1"/>
    <property type="molecule type" value="Genomic_DNA"/>
</dbReference>
<keyword evidence="45" id="KW-1185">Reference proteome</keyword>
<evidence type="ECO:0000313" key="19">
    <source>
        <dbReference type="EMBL" id="AIX25986.1"/>
    </source>
</evidence>
<dbReference type="Proteomes" id="UP000185386">
    <property type="component" value="Segment"/>
</dbReference>
<dbReference type="Proteomes" id="UP000185361">
    <property type="component" value="Segment"/>
</dbReference>
<dbReference type="Proteomes" id="UP000185372">
    <property type="component" value="Genome"/>
</dbReference>
<dbReference type="Proteomes" id="UP000185381">
    <property type="component" value="Genome"/>
</dbReference>
<accession>A0A0E3EN32</accession>
<evidence type="ECO:0000313" key="40">
    <source>
        <dbReference type="EMBL" id="AIX46398.1"/>
    </source>
</evidence>
<dbReference type="EMBL" id="KJ019073">
    <property type="protein sequence ID" value="AIX24903.1"/>
    <property type="molecule type" value="Genomic_DNA"/>
</dbReference>
<evidence type="ECO:0000313" key="7">
    <source>
        <dbReference type="EMBL" id="AIX16431.1"/>
    </source>
</evidence>
<dbReference type="EMBL" id="KJ019029">
    <property type="protein sequence ID" value="AIX14955.1"/>
    <property type="molecule type" value="Genomic_DNA"/>
</dbReference>
<dbReference type="EMBL" id="KJ019112">
    <property type="protein sequence ID" value="AIX34603.1"/>
    <property type="molecule type" value="Genomic_DNA"/>
</dbReference>
<evidence type="ECO:0000313" key="30">
    <source>
        <dbReference type="EMBL" id="AIX36543.1"/>
    </source>
</evidence>
<dbReference type="Proteomes" id="UP000185348">
    <property type="component" value="Segment"/>
</dbReference>
<evidence type="ECO:0000313" key="25">
    <source>
        <dbReference type="EMBL" id="AIX35247.1"/>
    </source>
</evidence>
<dbReference type="Proteomes" id="UP000185380">
    <property type="component" value="Segment"/>
</dbReference>
<evidence type="ECO:0000313" key="22">
    <source>
        <dbReference type="EMBL" id="AIX27057.1"/>
    </source>
</evidence>
<evidence type="ECO:0000313" key="27">
    <source>
        <dbReference type="EMBL" id="AIX35887.1"/>
    </source>
</evidence>
<dbReference type="RefSeq" id="YP_009133467.1">
    <property type="nucleotide sequence ID" value="NC_026923.1"/>
</dbReference>
<evidence type="ECO:0000313" key="46">
    <source>
        <dbReference type="Proteomes" id="UP000185373"/>
    </source>
</evidence>
<evidence type="ECO:0000313" key="29">
    <source>
        <dbReference type="EMBL" id="AIX36326.1"/>
    </source>
</evidence>
<dbReference type="Proteomes" id="UP000185353">
    <property type="component" value="Segment"/>
</dbReference>
<evidence type="ECO:0000313" key="35">
    <source>
        <dbReference type="EMBL" id="AIX38775.1"/>
    </source>
</evidence>
<dbReference type="EMBL" id="KJ019078">
    <property type="protein sequence ID" value="AIX25986.1"/>
    <property type="molecule type" value="Genomic_DNA"/>
</dbReference>
<dbReference type="OrthoDB" id="12155at10239"/>
<evidence type="ECO:0000313" key="13">
    <source>
        <dbReference type="EMBL" id="AIX22458.1"/>
    </source>
</evidence>
<dbReference type="Proteomes" id="UP000185351">
    <property type="component" value="Segment"/>
</dbReference>
<dbReference type="Proteomes" id="UP000185369">
    <property type="component" value="Segment"/>
</dbReference>
<dbReference type="EMBL" id="KJ019072">
    <property type="protein sequence ID" value="AIX24684.1"/>
    <property type="molecule type" value="Genomic_DNA"/>
</dbReference>
<dbReference type="Proteomes" id="UP000185385">
    <property type="component" value="Segment"/>
</dbReference>
<evidence type="ECO:0000313" key="37">
    <source>
        <dbReference type="EMBL" id="AIX40487.1"/>
    </source>
</evidence>
<dbReference type="Proteomes" id="UP000185349">
    <property type="component" value="Segment"/>
</dbReference>
<evidence type="ECO:0000313" key="12">
    <source>
        <dbReference type="EMBL" id="AIX21229.1"/>
    </source>
</evidence>
<evidence type="ECO:0000313" key="4">
    <source>
        <dbReference type="EMBL" id="AIX15600.1"/>
    </source>
</evidence>
<dbReference type="Proteomes" id="UP000185363">
    <property type="component" value="Segment"/>
</dbReference>
<evidence type="ECO:0000313" key="6">
    <source>
        <dbReference type="EMBL" id="AIX16246.1"/>
    </source>
</evidence>
<evidence type="ECO:0000313" key="5">
    <source>
        <dbReference type="EMBL" id="AIX16030.1"/>
    </source>
</evidence>
<evidence type="ECO:0000313" key="36">
    <source>
        <dbReference type="EMBL" id="AIX39850.1"/>
    </source>
</evidence>
<dbReference type="EMBL" id="KJ019139">
    <property type="protein sequence ID" value="AIX40487.1"/>
    <property type="molecule type" value="Genomic_DNA"/>
</dbReference>
<dbReference type="Proteomes" id="UP000185345">
    <property type="component" value="Segment"/>
</dbReference>
<dbReference type="EMBL" id="KJ019079">
    <property type="protein sequence ID" value="AIX26203.1"/>
    <property type="molecule type" value="Genomic_DNA"/>
</dbReference>
<dbReference type="EMBL" id="KJ019113">
    <property type="protein sequence ID" value="AIX34823.1"/>
    <property type="molecule type" value="Genomic_DNA"/>
</dbReference>
<dbReference type="Proteomes" id="UP000185358">
    <property type="component" value="Segment"/>
</dbReference>
<dbReference type="Proteomes" id="UP000185377">
    <property type="component" value="Segment"/>
</dbReference>
<dbReference type="Proteomes" id="UP000185382">
    <property type="component" value="Segment"/>
</dbReference>
<dbReference type="Proteomes" id="UP000185365">
    <property type="component" value="Segment"/>
</dbReference>
<evidence type="ECO:0000313" key="42">
    <source>
        <dbReference type="EMBL" id="AIX47040.1"/>
    </source>
</evidence>
<dbReference type="EMBL" id="KJ019136">
    <property type="protein sequence ID" value="AIX39850.1"/>
    <property type="molecule type" value="Genomic_DNA"/>
</dbReference>
<gene>
    <name evidence="36" type="ORF">Syn7803C102_124</name>
    <name evidence="37" type="ORF">Syn7803C108_125</name>
    <name evidence="38" type="ORF">Syn7803C109_124</name>
    <name evidence="39" type="ORF">Syn7803C35_124</name>
    <name evidence="40" type="ORF">Syn7803C37_125</name>
    <name evidence="41" type="ORF">Syn7803C39_124</name>
    <name evidence="42" type="ORF">Syn7803C40_124</name>
    <name evidence="1" type="ORF">Syn7803C45_125</name>
    <name evidence="2" type="ORF">Syn7803C46_124</name>
    <name evidence="3" type="ORF">Syn7803C48_124</name>
    <name evidence="4" type="ORF">Syn7803C49_124</name>
    <name evidence="5" type="ORF">Syn7803C54_125</name>
    <name evidence="6" type="ORF">Syn7803C55_121</name>
    <name evidence="7" type="ORF">Syn7803C57_124</name>
    <name evidence="8" type="ORF">Syn7803C73_124</name>
    <name evidence="9" type="ORF">Syn7803C75_125</name>
    <name evidence="10" type="ORF">Syn7803C77_124</name>
    <name evidence="11" type="ORF">Syn7803C88_124</name>
    <name evidence="12" type="ORF">Syn7803C89_124</name>
    <name evidence="13" type="ORF">Syn7803C93_124</name>
    <name evidence="14" type="ORF">Syn7803US104_125</name>
    <name evidence="15" type="ORF">Syn7803US108_124</name>
    <name evidence="16" type="ORF">Syn7803US109_125</name>
    <name evidence="17" type="ORF">Syn7803US110_124</name>
    <name evidence="18" type="ORF">Syn7803US111_124</name>
    <name evidence="19" type="ORF">Syn7803US114_124</name>
    <name evidence="20" type="ORF">Syn7803US115_123</name>
    <name evidence="21" type="ORF">Syn7803US116_124</name>
    <name evidence="22" type="ORF">Syn7803US122_124</name>
    <name evidence="23" type="ORF">Syn7803US59_124</name>
    <name evidence="24" type="ORF">Syn7803US5_125</name>
    <name evidence="25" type="ORF">Syn7803US61_123</name>
    <name evidence="26" type="ORF">Syn7803US63_123</name>
    <name evidence="27" type="ORF">Syn7803US64_124</name>
    <name evidence="28" type="ORF">Syn7803US65_126</name>
    <name evidence="29" type="ORF">Syn7803US71_124</name>
    <name evidence="30" type="ORF">Syn7803US78_124</name>
    <name evidence="31" type="ORF">Syn7803US82_124</name>
    <name evidence="32" type="ORF">Syn7803US83_124</name>
    <name evidence="33" type="ORF">Syn7803US85_124</name>
    <name evidence="34" type="ORF">Syn7803US89_124</name>
    <name evidence="35" type="ORF">Syn7803US95_125</name>
</gene>
<evidence type="ECO:0000313" key="2">
    <source>
        <dbReference type="EMBL" id="AIX14955.1"/>
    </source>
</evidence>
<evidence type="ECO:0000313" key="45">
    <source>
        <dbReference type="Proteomes" id="UP000185365"/>
    </source>
</evidence>
<evidence type="ECO:0000313" key="23">
    <source>
        <dbReference type="EMBL" id="AIX34603.1"/>
    </source>
</evidence>
<dbReference type="KEGG" id="vg:24171535"/>
<evidence type="ECO:0000313" key="3">
    <source>
        <dbReference type="EMBL" id="AIX15382.1"/>
    </source>
</evidence>
<dbReference type="EMBL" id="KJ019056">
    <property type="protein sequence ID" value="AIX21012.1"/>
    <property type="molecule type" value="Genomic_DNA"/>
</dbReference>
<evidence type="ECO:0000313" key="21">
    <source>
        <dbReference type="EMBL" id="AIX26421.1"/>
    </source>
</evidence>
<evidence type="ECO:0000313" key="15">
    <source>
        <dbReference type="EMBL" id="AIX24684.1"/>
    </source>
</evidence>
<dbReference type="EMBL" id="KJ019070">
    <property type="protein sequence ID" value="AIX24250.1"/>
    <property type="molecule type" value="Genomic_DNA"/>
</dbReference>